<feature type="region of interest" description="Disordered" evidence="5">
    <location>
        <begin position="128"/>
        <end position="148"/>
    </location>
</feature>
<protein>
    <submittedName>
        <fullName evidence="6">Uncharacterized protein</fullName>
    </submittedName>
</protein>
<dbReference type="AlphaFoldDB" id="A0A4X1VI36"/>
<evidence type="ECO:0000313" key="6">
    <source>
        <dbReference type="Ensembl" id="ENSSSCP00070043091.1"/>
    </source>
</evidence>
<dbReference type="PANTHER" id="PTHR14380">
    <property type="entry name" value="PLACENTA-SPECIFIC PROTEIN 1"/>
    <property type="match status" value="1"/>
</dbReference>
<dbReference type="Ensembl" id="ENSSSCT00070050969.1">
    <property type="protein sequence ID" value="ENSSSCP00070043091.1"/>
    <property type="gene ID" value="ENSSSCG00070025502.1"/>
</dbReference>
<proteinExistence type="inferred from homology"/>
<evidence type="ECO:0000256" key="2">
    <source>
        <dbReference type="ARBA" id="ARBA00010071"/>
    </source>
</evidence>
<name>A0A4X1VI36_PIG</name>
<evidence type="ECO:0000256" key="3">
    <source>
        <dbReference type="ARBA" id="ARBA00022525"/>
    </source>
</evidence>
<dbReference type="Proteomes" id="UP000314985">
    <property type="component" value="Chromosome 2"/>
</dbReference>
<evidence type="ECO:0000313" key="7">
    <source>
        <dbReference type="Proteomes" id="UP000314985"/>
    </source>
</evidence>
<accession>A0A4X1VI36</accession>
<organism evidence="6 7">
    <name type="scientific">Sus scrofa</name>
    <name type="common">Pig</name>
    <dbReference type="NCBI Taxonomy" id="9823"/>
    <lineage>
        <taxon>Eukaryota</taxon>
        <taxon>Metazoa</taxon>
        <taxon>Chordata</taxon>
        <taxon>Craniata</taxon>
        <taxon>Vertebrata</taxon>
        <taxon>Euteleostomi</taxon>
        <taxon>Mammalia</taxon>
        <taxon>Eutheria</taxon>
        <taxon>Laurasiatheria</taxon>
        <taxon>Artiodactyla</taxon>
        <taxon>Suina</taxon>
        <taxon>Suidae</taxon>
        <taxon>Sus</taxon>
    </lineage>
</organism>
<reference evidence="6" key="2">
    <citation type="submission" date="2025-08" db="UniProtKB">
        <authorList>
            <consortium name="Ensembl"/>
        </authorList>
    </citation>
    <scope>IDENTIFICATION</scope>
</reference>
<comment type="similarity">
    <text evidence="2">Belongs to the PLAC1 family.</text>
</comment>
<feature type="compositionally biased region" description="Acidic residues" evidence="5">
    <location>
        <begin position="128"/>
        <end position="141"/>
    </location>
</feature>
<dbReference type="InterPro" id="IPR033222">
    <property type="entry name" value="PLAC1_fam"/>
</dbReference>
<evidence type="ECO:0000256" key="1">
    <source>
        <dbReference type="ARBA" id="ARBA00004613"/>
    </source>
</evidence>
<dbReference type="GO" id="GO:0005576">
    <property type="term" value="C:extracellular region"/>
    <property type="evidence" value="ECO:0007669"/>
    <property type="project" value="UniProtKB-SubCell"/>
</dbReference>
<reference evidence="6 7" key="1">
    <citation type="submission" date="2017-08" db="EMBL/GenBank/DDBJ databases">
        <title>USMARCv1.0.</title>
        <authorList>
            <person name="Hannum G.I."/>
            <person name="Koren S."/>
            <person name="Schroeder S.G."/>
            <person name="Chin S.C."/>
            <person name="Nonneman D.J."/>
            <person name="Becker S.A."/>
            <person name="Rosen B.D."/>
            <person name="Bickhart D.M."/>
            <person name="Putnam N.H."/>
            <person name="Green R.E."/>
            <person name="Tuggle C.K."/>
            <person name="Liu H."/>
            <person name="Rohrer G.A."/>
            <person name="Warr A."/>
            <person name="Hall R."/>
            <person name="Kim K."/>
            <person name="Hume D.A."/>
            <person name="Talbot R."/>
            <person name="Chow W."/>
            <person name="Howe K."/>
            <person name="Schwartz A.S."/>
            <person name="Watson M."/>
            <person name="Archibald A.L."/>
            <person name="Phillippy A.M."/>
            <person name="Smith T.P.L."/>
        </authorList>
    </citation>
    <scope>NUCLEOTIDE SEQUENCE [LARGE SCALE GENOMIC DNA]</scope>
</reference>
<dbReference type="PANTHER" id="PTHR14380:SF3">
    <property type="entry name" value="OOCYTE-SECRETED PROTEIN 1"/>
    <property type="match status" value="1"/>
</dbReference>
<evidence type="ECO:0000256" key="5">
    <source>
        <dbReference type="SAM" id="MobiDB-lite"/>
    </source>
</evidence>
<comment type="subcellular location">
    <subcellularLocation>
        <location evidence="1">Secreted</location>
    </subcellularLocation>
</comment>
<keyword evidence="3" id="KW-0964">Secreted</keyword>
<sequence length="148" mass="17341">MKSFLGLRSGITYNLKNRSFFFCLFRAVYFWFYAKIKPTVFHNLYMDPDEAFLRDGCPVTCTSLDDHYEFFYYSYDCGIITKTFQNIFLLITEIEYLSRNSKDRAEMPLSHVVTKRGGYVRVLSCEAESGDNETSSEDMEVASEIQPW</sequence>
<keyword evidence="4" id="KW-0732">Signal</keyword>
<evidence type="ECO:0000256" key="4">
    <source>
        <dbReference type="ARBA" id="ARBA00022729"/>
    </source>
</evidence>